<dbReference type="Proteomes" id="UP001549920">
    <property type="component" value="Unassembled WGS sequence"/>
</dbReference>
<protein>
    <recommendedName>
        <fullName evidence="2">DUF7869 domain-containing protein</fullName>
    </recommendedName>
</protein>
<dbReference type="PANTHER" id="PTHR10773">
    <property type="entry name" value="DNA-DIRECTED RNA POLYMERASES I, II, AND III SUBUNIT RPABC2"/>
    <property type="match status" value="1"/>
</dbReference>
<organism evidence="3 4">
    <name type="scientific">Loxostege sticticalis</name>
    <name type="common">Beet webworm moth</name>
    <dbReference type="NCBI Taxonomy" id="481309"/>
    <lineage>
        <taxon>Eukaryota</taxon>
        <taxon>Metazoa</taxon>
        <taxon>Ecdysozoa</taxon>
        <taxon>Arthropoda</taxon>
        <taxon>Hexapoda</taxon>
        <taxon>Insecta</taxon>
        <taxon>Pterygota</taxon>
        <taxon>Neoptera</taxon>
        <taxon>Endopterygota</taxon>
        <taxon>Lepidoptera</taxon>
        <taxon>Glossata</taxon>
        <taxon>Ditrysia</taxon>
        <taxon>Pyraloidea</taxon>
        <taxon>Crambidae</taxon>
        <taxon>Pyraustinae</taxon>
        <taxon>Loxostege</taxon>
    </lineage>
</organism>
<sequence length="761" mass="90046">MDREQGTEKDREQDIEMDREPDREQDVEQETEKYTEQDIEMDREPDREQDVEQETEKYTEQDIEMDREPDREQDLEQETEKYTEQDIEMDRDPDREQDVEQETEKYTEQDIEMDREPDREQDVEQETEKDTEQDIEMERELDREQVTEKDTEQDREQDVEQVTEIGKEQDTEPNTEPSEKIGRKRKANPKNWISVRAKILRNHGKSYVNKKNKVIPERQLKTPCGDKCKFKCKENITELQRKMIFQNYWDMGDLERQREYIMRHISVIKPRYSYKVHNSNRGNNFAFYLTIGDNKLRVCKTYFKATLDINDRVIKTVNDKTSDMAILEQDRRGKHENHAHIDPLVKDSIRKHLESIPKVDSHYCRADTKRTYIEGGKTVADLHRDYVAECKSKGLPFGNYLAYYNIFCTEYNMAFFKPKKDQCETCTNYTNATEEDKQIMKHDYELHLKEKQLARDQKDEDKNYTPDNCIVSVYDLQAAMPCPKGDTSTFYYLSKLNCYNFTIYDIKTKDVNCYVWHEGEAKRGAIEIGTCVLKYIESLEETAKKLDSKLDLIFYSDNCCGQQKNHYLIAVYIFAVHNYDFINSICHKFLIKGHTQNEGDSVHSVIERQIQRSLKSGAIYTPDQYTQIIRSAKKTGTPYKVYELTHADFYDVKSLATAIGKNFSKNANKQSVKLTDIKILKVDPDGTQNYTFYYKTSYEEEHFNKVNVDKIGRTRNTHNNIVLTQAYKNKMEVCEKKKRGLLGLLQKNTIPKCYSLFYENL</sequence>
<comment type="caution">
    <text evidence="3">The sequence shown here is derived from an EMBL/GenBank/DDBJ whole genome shotgun (WGS) entry which is preliminary data.</text>
</comment>
<dbReference type="PANTHER" id="PTHR10773:SF19">
    <property type="match status" value="1"/>
</dbReference>
<dbReference type="InterPro" id="IPR057191">
    <property type="entry name" value="DUF7869"/>
</dbReference>
<evidence type="ECO:0000256" key="1">
    <source>
        <dbReference type="SAM" id="MobiDB-lite"/>
    </source>
</evidence>
<accession>A0ABR3HGC2</accession>
<feature type="region of interest" description="Disordered" evidence="1">
    <location>
        <begin position="1"/>
        <end position="188"/>
    </location>
</feature>
<name>A0ABR3HGC2_LOXSC</name>
<feature type="compositionally biased region" description="Basic and acidic residues" evidence="1">
    <location>
        <begin position="1"/>
        <end position="158"/>
    </location>
</feature>
<dbReference type="Pfam" id="PF25273">
    <property type="entry name" value="DUF7869"/>
    <property type="match status" value="1"/>
</dbReference>
<evidence type="ECO:0000313" key="3">
    <source>
        <dbReference type="EMBL" id="KAL0869455.1"/>
    </source>
</evidence>
<keyword evidence="4" id="KW-1185">Reference proteome</keyword>
<feature type="domain" description="DUF7869" evidence="2">
    <location>
        <begin position="530"/>
        <end position="674"/>
    </location>
</feature>
<proteinExistence type="predicted"/>
<evidence type="ECO:0000313" key="4">
    <source>
        <dbReference type="Proteomes" id="UP001549920"/>
    </source>
</evidence>
<dbReference type="EMBL" id="JBEUOH010000020">
    <property type="protein sequence ID" value="KAL0869455.1"/>
    <property type="molecule type" value="Genomic_DNA"/>
</dbReference>
<gene>
    <name evidence="3" type="ORF">ABMA27_007688</name>
</gene>
<reference evidence="3 4" key="1">
    <citation type="submission" date="2024-06" db="EMBL/GenBank/DDBJ databases">
        <title>A chromosome-level genome assembly of beet webworm, Loxostege sticticalis.</title>
        <authorList>
            <person name="Zhang Y."/>
        </authorList>
    </citation>
    <scope>NUCLEOTIDE SEQUENCE [LARGE SCALE GENOMIC DNA]</scope>
    <source>
        <strain evidence="3">AQ026</strain>
        <tissue evidence="3">Whole body</tissue>
    </source>
</reference>
<evidence type="ECO:0000259" key="2">
    <source>
        <dbReference type="Pfam" id="PF25273"/>
    </source>
</evidence>